<proteinExistence type="predicted"/>
<dbReference type="EMBL" id="CAJJDM010000062">
    <property type="protein sequence ID" value="CAD8079080.1"/>
    <property type="molecule type" value="Genomic_DNA"/>
</dbReference>
<sequence length="156" mass="18876">MIQSAKVHYYILVMEFNQNTQCGELQNLKYYYLTNLKNFIRKECQYQDYLQKHLKIGFFLSQILEQTVNKKYSKYPSDTQKKQASEQNYFKLKGSYDQNNLRILEFDQTLYNQLKLEFESSNPLRLLFGCDRARDIYKFSLLKSIDVKRFQIKIVK</sequence>
<keyword evidence="2" id="KW-1185">Reference proteome</keyword>
<reference evidence="1" key="1">
    <citation type="submission" date="2021-01" db="EMBL/GenBank/DDBJ databases">
        <authorList>
            <consortium name="Genoscope - CEA"/>
            <person name="William W."/>
        </authorList>
    </citation>
    <scope>NUCLEOTIDE SEQUENCE</scope>
</reference>
<evidence type="ECO:0000313" key="2">
    <source>
        <dbReference type="Proteomes" id="UP000688137"/>
    </source>
</evidence>
<dbReference type="AlphaFoldDB" id="A0A8S1MEM9"/>
<comment type="caution">
    <text evidence="1">The sequence shown here is derived from an EMBL/GenBank/DDBJ whole genome shotgun (WGS) entry which is preliminary data.</text>
</comment>
<organism evidence="1 2">
    <name type="scientific">Paramecium primaurelia</name>
    <dbReference type="NCBI Taxonomy" id="5886"/>
    <lineage>
        <taxon>Eukaryota</taxon>
        <taxon>Sar</taxon>
        <taxon>Alveolata</taxon>
        <taxon>Ciliophora</taxon>
        <taxon>Intramacronucleata</taxon>
        <taxon>Oligohymenophorea</taxon>
        <taxon>Peniculida</taxon>
        <taxon>Parameciidae</taxon>
        <taxon>Paramecium</taxon>
    </lineage>
</organism>
<dbReference type="Proteomes" id="UP000688137">
    <property type="component" value="Unassembled WGS sequence"/>
</dbReference>
<accession>A0A8S1MEM9</accession>
<name>A0A8S1MEM9_PARPR</name>
<protein>
    <submittedName>
        <fullName evidence="1">Uncharacterized protein</fullName>
    </submittedName>
</protein>
<gene>
    <name evidence="1" type="ORF">PPRIM_AZ9-3.1.T0610112</name>
</gene>
<evidence type="ECO:0000313" key="1">
    <source>
        <dbReference type="EMBL" id="CAD8079080.1"/>
    </source>
</evidence>